<keyword evidence="2" id="KW-0812">Transmembrane</keyword>
<sequence length="436" mass="46412">MYKVMENGGGKILGLSLYIFIPCIVLILIVALAGALPDNMIGSLGFLMMISAVVGLIGKKLPIWNKYFGGGAMLTFMVGSGLFTYKLLPADVFDNVSTFLNKDGFLDLFITILIVGSVLSLDRNQILKAFGGFFPAIIGGVVVAFVFCMGAAALVGIKPITALINIASPIVADGNGGGAIPMSKIWAQATGKNSTIWYTPAFAVLTIANILSVILSSLVSRFGEKYPKYSGHGQLLKIKDKSAGQTEKFDAGVLDIAASFLVVLFIYIIGQFYADKISFVNRGNMGFKIHAFAFMVIFVIVLNLINVIPKEIRAGADKLQKLSSKYFLFSVMFAIGMGTDLMNIVKVFTIPNIFVIISTVLGALIGAVLVGRCFGLYPVESGITAGLCMTGMGGSGDILILSSSNRMNLMPFAQITSRIGGSMVLIVFSMLLGLGQ</sequence>
<dbReference type="Proteomes" id="UP000237798">
    <property type="component" value="Unassembled WGS sequence"/>
</dbReference>
<feature type="transmembrane region" description="Helical" evidence="2">
    <location>
        <begin position="350"/>
        <end position="370"/>
    </location>
</feature>
<evidence type="ECO:0000256" key="1">
    <source>
        <dbReference type="PIRNR" id="PIRNR005348"/>
    </source>
</evidence>
<reference evidence="3 4" key="1">
    <citation type="submission" date="2018-03" db="EMBL/GenBank/DDBJ databases">
        <title>Genome sequence of Clostridium luticellarii DSM 29923.</title>
        <authorList>
            <person name="Poehlein A."/>
            <person name="Daniel R."/>
        </authorList>
    </citation>
    <scope>NUCLEOTIDE SEQUENCE [LARGE SCALE GENOMIC DNA]</scope>
    <source>
        <strain evidence="3 4">DSM 29923</strain>
    </source>
</reference>
<comment type="caution">
    <text evidence="3">The sequence shown here is derived from an EMBL/GenBank/DDBJ whole genome shotgun (WGS) entry which is preliminary data.</text>
</comment>
<feature type="transmembrane region" description="Helical" evidence="2">
    <location>
        <begin position="415"/>
        <end position="434"/>
    </location>
</feature>
<dbReference type="PANTHER" id="PTHR40033">
    <property type="entry name" value="NA(+)-MALATE SYMPORTER"/>
    <property type="match status" value="1"/>
</dbReference>
<feature type="transmembrane region" description="Helical" evidence="2">
    <location>
        <begin position="105"/>
        <end position="121"/>
    </location>
</feature>
<dbReference type="InterPro" id="IPR004679">
    <property type="entry name" value="2-OHcarboxylate_transport"/>
</dbReference>
<keyword evidence="4" id="KW-1185">Reference proteome</keyword>
<proteinExistence type="inferred from homology"/>
<dbReference type="EMBL" id="PVXP01000010">
    <property type="protein sequence ID" value="PRR85913.1"/>
    <property type="molecule type" value="Genomic_DNA"/>
</dbReference>
<dbReference type="OrthoDB" id="8584824at2"/>
<organism evidence="3 4">
    <name type="scientific">Clostridium luticellarii</name>
    <dbReference type="NCBI Taxonomy" id="1691940"/>
    <lineage>
        <taxon>Bacteria</taxon>
        <taxon>Bacillati</taxon>
        <taxon>Bacillota</taxon>
        <taxon>Clostridia</taxon>
        <taxon>Eubacteriales</taxon>
        <taxon>Clostridiaceae</taxon>
        <taxon>Clostridium</taxon>
    </lineage>
</organism>
<gene>
    <name evidence="3" type="primary">citS_1</name>
    <name evidence="3" type="ORF">CLLU_11170</name>
</gene>
<dbReference type="RefSeq" id="WP_106008587.1">
    <property type="nucleotide sequence ID" value="NZ_JALCPJ010000043.1"/>
</dbReference>
<evidence type="ECO:0000313" key="4">
    <source>
        <dbReference type="Proteomes" id="UP000237798"/>
    </source>
</evidence>
<dbReference type="PIRSF" id="PIRSF005348">
    <property type="entry name" value="YxkH"/>
    <property type="match status" value="1"/>
</dbReference>
<dbReference type="AlphaFoldDB" id="A0A2T0BPW2"/>
<dbReference type="PANTHER" id="PTHR40033:SF1">
    <property type="entry name" value="CITRATE-SODIUM SYMPORTER"/>
    <property type="match status" value="1"/>
</dbReference>
<feature type="transmembrane region" description="Helical" evidence="2">
    <location>
        <begin position="12"/>
        <end position="34"/>
    </location>
</feature>
<keyword evidence="2" id="KW-1133">Transmembrane helix</keyword>
<keyword evidence="1" id="KW-0769">Symport</keyword>
<keyword evidence="1" id="KW-0813">Transport</keyword>
<evidence type="ECO:0000313" key="3">
    <source>
        <dbReference type="EMBL" id="PRR85913.1"/>
    </source>
</evidence>
<feature type="transmembrane region" description="Helical" evidence="2">
    <location>
        <begin position="251"/>
        <end position="273"/>
    </location>
</feature>
<feature type="transmembrane region" description="Helical" evidence="2">
    <location>
        <begin position="285"/>
        <end position="305"/>
    </location>
</feature>
<dbReference type="GO" id="GO:0005886">
    <property type="term" value="C:plasma membrane"/>
    <property type="evidence" value="ECO:0007669"/>
    <property type="project" value="UniProtKB-UniRule"/>
</dbReference>
<keyword evidence="1 2" id="KW-0472">Membrane</keyword>
<dbReference type="GO" id="GO:0015293">
    <property type="term" value="F:symporter activity"/>
    <property type="evidence" value="ECO:0007669"/>
    <property type="project" value="UniProtKB-UniRule"/>
</dbReference>
<feature type="transmembrane region" description="Helical" evidence="2">
    <location>
        <begin position="196"/>
        <end position="219"/>
    </location>
</feature>
<comment type="similarity">
    <text evidence="1">Belongs to the 2-hydroxycarboxylate transporter (2-HCT) (TC 2.A.24) family.</text>
</comment>
<feature type="transmembrane region" description="Helical" evidence="2">
    <location>
        <begin position="40"/>
        <end position="58"/>
    </location>
</feature>
<feature type="transmembrane region" description="Helical" evidence="2">
    <location>
        <begin position="67"/>
        <end position="85"/>
    </location>
</feature>
<feature type="transmembrane region" description="Helical" evidence="2">
    <location>
        <begin position="133"/>
        <end position="157"/>
    </location>
</feature>
<dbReference type="Pfam" id="PF03390">
    <property type="entry name" value="2HCT"/>
    <property type="match status" value="1"/>
</dbReference>
<feature type="transmembrane region" description="Helical" evidence="2">
    <location>
        <begin position="326"/>
        <end position="344"/>
    </location>
</feature>
<feature type="transmembrane region" description="Helical" evidence="2">
    <location>
        <begin position="382"/>
        <end position="403"/>
    </location>
</feature>
<protein>
    <submittedName>
        <fullName evidence="3">Citrate-sodium symporter</fullName>
    </submittedName>
</protein>
<evidence type="ECO:0000256" key="2">
    <source>
        <dbReference type="SAM" id="Phobius"/>
    </source>
</evidence>
<dbReference type="GO" id="GO:0008514">
    <property type="term" value="F:organic anion transmembrane transporter activity"/>
    <property type="evidence" value="ECO:0007669"/>
    <property type="project" value="InterPro"/>
</dbReference>
<accession>A0A2T0BPW2</accession>
<name>A0A2T0BPW2_9CLOT</name>